<dbReference type="NCBIfam" id="TIGR02595">
    <property type="entry name" value="PEP_CTERM"/>
    <property type="match status" value="1"/>
</dbReference>
<dbReference type="Pfam" id="PF07589">
    <property type="entry name" value="PEP-CTERM"/>
    <property type="match status" value="1"/>
</dbReference>
<organism evidence="3">
    <name type="scientific">Planktothricoides sp. SpSt-374</name>
    <dbReference type="NCBI Taxonomy" id="2282167"/>
    <lineage>
        <taxon>Bacteria</taxon>
        <taxon>Bacillati</taxon>
        <taxon>Cyanobacteriota</taxon>
        <taxon>Cyanophyceae</taxon>
        <taxon>Oscillatoriophycideae</taxon>
        <taxon>Oscillatoriales</taxon>
        <taxon>Oscillatoriaceae</taxon>
        <taxon>Planktothricoides</taxon>
    </lineage>
</organism>
<keyword evidence="1" id="KW-0732">Signal</keyword>
<reference evidence="3" key="1">
    <citation type="journal article" date="2020" name="mSystems">
        <title>Genome- and Community-Level Interaction Insights into Carbon Utilization and Element Cycling Functions of Hydrothermarchaeota in Hydrothermal Sediment.</title>
        <authorList>
            <person name="Zhou Z."/>
            <person name="Liu Y."/>
            <person name="Xu W."/>
            <person name="Pan J."/>
            <person name="Luo Z.H."/>
            <person name="Li M."/>
        </authorList>
    </citation>
    <scope>NUCLEOTIDE SEQUENCE [LARGE SCALE GENOMIC DNA]</scope>
    <source>
        <strain evidence="3">SpSt-374</strain>
    </source>
</reference>
<proteinExistence type="predicted"/>
<comment type="caution">
    <text evidence="3">The sequence shown here is derived from an EMBL/GenBank/DDBJ whole genome shotgun (WGS) entry which is preliminary data.</text>
</comment>
<dbReference type="InterPro" id="IPR013424">
    <property type="entry name" value="Ice-binding_C"/>
</dbReference>
<dbReference type="EMBL" id="DSPX01000094">
    <property type="protein sequence ID" value="HGG00851.1"/>
    <property type="molecule type" value="Genomic_DNA"/>
</dbReference>
<feature type="domain" description="Ice-binding protein C-terminal" evidence="2">
    <location>
        <begin position="208"/>
        <end position="231"/>
    </location>
</feature>
<sequence>MNFSKYFLPAAATAISGILCVVPNAEAFSFGNSSIVFDQNTTVDFGFVVSNGKFMSQFGVAEINNGQISQRHAIFGENAPGYDTPLVGDYQGTVGTTVTQPKGTFTFLAGVEYSLYLDSILLKPDGTPWNPKPATVLSNSELNRTLGLRDAKPDGSRAYGYNTTGGKVDQVLFSGDLFDSGVLMRWEDHGAGGHIDYNDFYVTAEARPIPEPATLVGLGLVGGAMAVTRRRKRSEIS</sequence>
<gene>
    <name evidence="3" type="ORF">ENR15_09430</name>
</gene>
<evidence type="ECO:0000259" key="2">
    <source>
        <dbReference type="Pfam" id="PF07589"/>
    </source>
</evidence>
<protein>
    <submittedName>
        <fullName evidence="3">PEP-CTERM sorting domain-containing protein</fullName>
    </submittedName>
</protein>
<feature type="signal peptide" evidence="1">
    <location>
        <begin position="1"/>
        <end position="27"/>
    </location>
</feature>
<accession>A0A7C3VPY6</accession>
<evidence type="ECO:0000313" key="3">
    <source>
        <dbReference type="EMBL" id="HGG00851.1"/>
    </source>
</evidence>
<name>A0A7C3VPY6_9CYAN</name>
<feature type="chain" id="PRO_5027564756" evidence="1">
    <location>
        <begin position="28"/>
        <end position="237"/>
    </location>
</feature>
<evidence type="ECO:0000256" key="1">
    <source>
        <dbReference type="SAM" id="SignalP"/>
    </source>
</evidence>
<dbReference type="AlphaFoldDB" id="A0A7C3VPY6"/>